<comment type="caution">
    <text evidence="8">The sequence shown here is derived from an EMBL/GenBank/DDBJ whole genome shotgun (WGS) entry which is preliminary data.</text>
</comment>
<dbReference type="InterPro" id="IPR005893">
    <property type="entry name" value="PotA-like"/>
</dbReference>
<name>A0A0F9CIZ7_9ZZZZ</name>
<evidence type="ECO:0000256" key="5">
    <source>
        <dbReference type="ARBA" id="ARBA00022967"/>
    </source>
</evidence>
<dbReference type="PANTHER" id="PTHR42781">
    <property type="entry name" value="SPERMIDINE/PUTRESCINE IMPORT ATP-BINDING PROTEIN POTA"/>
    <property type="match status" value="1"/>
</dbReference>
<keyword evidence="5" id="KW-1278">Translocase</keyword>
<organism evidence="8">
    <name type="scientific">marine sediment metagenome</name>
    <dbReference type="NCBI Taxonomy" id="412755"/>
    <lineage>
        <taxon>unclassified sequences</taxon>
        <taxon>metagenomes</taxon>
        <taxon>ecological metagenomes</taxon>
    </lineage>
</organism>
<dbReference type="InterPro" id="IPR050093">
    <property type="entry name" value="ABC_SmlMolc_Importer"/>
</dbReference>
<dbReference type="FunFam" id="3.40.50.300:FF:000042">
    <property type="entry name" value="Maltose/maltodextrin ABC transporter, ATP-binding protein"/>
    <property type="match status" value="1"/>
</dbReference>
<accession>A0A0F9CIZ7</accession>
<dbReference type="PROSITE" id="PS00211">
    <property type="entry name" value="ABC_TRANSPORTER_1"/>
    <property type="match status" value="1"/>
</dbReference>
<feature type="domain" description="ABC transporter" evidence="7">
    <location>
        <begin position="7"/>
        <end position="238"/>
    </location>
</feature>
<dbReference type="SMART" id="SM00382">
    <property type="entry name" value="AAA"/>
    <property type="match status" value="1"/>
</dbReference>
<dbReference type="Pfam" id="PF08402">
    <property type="entry name" value="TOBE_2"/>
    <property type="match status" value="1"/>
</dbReference>
<keyword evidence="4" id="KW-0067">ATP-binding</keyword>
<dbReference type="GO" id="GO:0043190">
    <property type="term" value="C:ATP-binding cassette (ABC) transporter complex"/>
    <property type="evidence" value="ECO:0007669"/>
    <property type="project" value="InterPro"/>
</dbReference>
<dbReference type="SUPFAM" id="SSF52540">
    <property type="entry name" value="P-loop containing nucleoside triphosphate hydrolases"/>
    <property type="match status" value="1"/>
</dbReference>
<dbReference type="InterPro" id="IPR017871">
    <property type="entry name" value="ABC_transporter-like_CS"/>
</dbReference>
<keyword evidence="3" id="KW-0547">Nucleotide-binding</keyword>
<evidence type="ECO:0000256" key="1">
    <source>
        <dbReference type="ARBA" id="ARBA00022448"/>
    </source>
</evidence>
<dbReference type="InterPro" id="IPR003593">
    <property type="entry name" value="AAA+_ATPase"/>
</dbReference>
<dbReference type="PANTHER" id="PTHR42781:SF4">
    <property type="entry name" value="SPERMIDINE_PUTRESCINE IMPORT ATP-BINDING PROTEIN POTA"/>
    <property type="match status" value="1"/>
</dbReference>
<keyword evidence="6" id="KW-0472">Membrane</keyword>
<dbReference type="EMBL" id="LAZR01046382">
    <property type="protein sequence ID" value="KKK96661.1"/>
    <property type="molecule type" value="Genomic_DNA"/>
</dbReference>
<reference evidence="8" key="1">
    <citation type="journal article" date="2015" name="Nature">
        <title>Complex archaea that bridge the gap between prokaryotes and eukaryotes.</title>
        <authorList>
            <person name="Spang A."/>
            <person name="Saw J.H."/>
            <person name="Jorgensen S.L."/>
            <person name="Zaremba-Niedzwiedzka K."/>
            <person name="Martijn J."/>
            <person name="Lind A.E."/>
            <person name="van Eijk R."/>
            <person name="Schleper C."/>
            <person name="Guy L."/>
            <person name="Ettema T.J."/>
        </authorList>
    </citation>
    <scope>NUCLEOTIDE SEQUENCE</scope>
</reference>
<dbReference type="Pfam" id="PF00005">
    <property type="entry name" value="ABC_tran"/>
    <property type="match status" value="1"/>
</dbReference>
<dbReference type="AlphaFoldDB" id="A0A0F9CIZ7"/>
<dbReference type="GO" id="GO:0005524">
    <property type="term" value="F:ATP binding"/>
    <property type="evidence" value="ECO:0007669"/>
    <property type="project" value="UniProtKB-KW"/>
</dbReference>
<keyword evidence="2" id="KW-1003">Cell membrane</keyword>
<dbReference type="Gene3D" id="2.40.50.100">
    <property type="match status" value="1"/>
</dbReference>
<gene>
    <name evidence="8" type="ORF">LCGC14_2660540</name>
</gene>
<dbReference type="GO" id="GO:0016887">
    <property type="term" value="F:ATP hydrolysis activity"/>
    <property type="evidence" value="ECO:0007669"/>
    <property type="project" value="InterPro"/>
</dbReference>
<evidence type="ECO:0000259" key="7">
    <source>
        <dbReference type="PROSITE" id="PS50893"/>
    </source>
</evidence>
<dbReference type="InterPro" id="IPR027417">
    <property type="entry name" value="P-loop_NTPase"/>
</dbReference>
<dbReference type="Gene3D" id="3.40.50.300">
    <property type="entry name" value="P-loop containing nucleotide triphosphate hydrolases"/>
    <property type="match status" value="1"/>
</dbReference>
<evidence type="ECO:0000256" key="4">
    <source>
        <dbReference type="ARBA" id="ARBA00022840"/>
    </source>
</evidence>
<dbReference type="GO" id="GO:0015417">
    <property type="term" value="F:ABC-type polyamine transporter activity"/>
    <property type="evidence" value="ECO:0007669"/>
    <property type="project" value="InterPro"/>
</dbReference>
<dbReference type="PROSITE" id="PS50893">
    <property type="entry name" value="ABC_TRANSPORTER_2"/>
    <property type="match status" value="1"/>
</dbReference>
<dbReference type="InterPro" id="IPR013611">
    <property type="entry name" value="Transp-assoc_OB_typ2"/>
</dbReference>
<dbReference type="SUPFAM" id="SSF50331">
    <property type="entry name" value="MOP-like"/>
    <property type="match status" value="1"/>
</dbReference>
<proteinExistence type="predicted"/>
<sequence length="363" mass="40257">MAESTVLELKKVTKRFGDVVAVDGLNIPSINKGEFVTFLGPSGCGKTTLLRMIGGFYYPTSGSVIMYGEEINNIPPEKRKTSMVFQNYALFPHMSVFGNIAYGLKVRKLPKEEIQQKVRRILTLVKMEGLENRKPIELSGGQQQRVALARCIVIEPEIILLDEPLSNLDASLRIMMRAEIRKIQQSLHLTVIFVTHDQEEAMSMSDRIVVMNEGKIEQIGTPTDIYEKPATLFVAGFIGFINLIKGRVESIQSDNVVVSTGVGELINNNKNINGLSIGDGVTIIVRPESVTFGKKLSKKEKNCLRGSIINYTYIGSVVRYTIDVDGLDSPFILDVSNPEGRGIFQSGENVDISLPGKFHFIKD</sequence>
<evidence type="ECO:0000256" key="6">
    <source>
        <dbReference type="ARBA" id="ARBA00023136"/>
    </source>
</evidence>
<evidence type="ECO:0000256" key="2">
    <source>
        <dbReference type="ARBA" id="ARBA00022475"/>
    </source>
</evidence>
<evidence type="ECO:0000313" key="8">
    <source>
        <dbReference type="EMBL" id="KKK96661.1"/>
    </source>
</evidence>
<protein>
    <recommendedName>
        <fullName evidence="7">ABC transporter domain-containing protein</fullName>
    </recommendedName>
</protein>
<dbReference type="NCBIfam" id="TIGR01187">
    <property type="entry name" value="potA"/>
    <property type="match status" value="1"/>
</dbReference>
<dbReference type="InterPro" id="IPR003439">
    <property type="entry name" value="ABC_transporter-like_ATP-bd"/>
</dbReference>
<keyword evidence="1" id="KW-0813">Transport</keyword>
<evidence type="ECO:0000256" key="3">
    <source>
        <dbReference type="ARBA" id="ARBA00022741"/>
    </source>
</evidence>
<dbReference type="InterPro" id="IPR008995">
    <property type="entry name" value="Mo/tungstate-bd_C_term_dom"/>
</dbReference>